<keyword evidence="5" id="KW-1185">Reference proteome</keyword>
<dbReference type="PANTHER" id="PTHR43281">
    <property type="entry name" value="FARNESYL DIPHOSPHATE SYNTHASE"/>
    <property type="match status" value="1"/>
</dbReference>
<sequence length="197" mass="21534">MELATTSLVSKSTNLNPWSRTVVVAASYGGGSSYLTSVNADIQNHLRRTVQAKPPLSVYEPLRHFALLAPPDADVADALCVASYELVGGQNRDKAVEVAAALRLLYAVSYTHRPLFDHNVGTVYEPYGASVRLLMGDGLLPLAIEMLVRPNEMVTDEPGRVLRVVIEETHAMGSERSGPINDNIEKHYVKSWEMKSG</sequence>
<comment type="caution">
    <text evidence="4">The sequence shown here is derived from an EMBL/GenBank/DDBJ whole genome shotgun (WGS) entry which is preliminary data.</text>
</comment>
<comment type="cofactor">
    <cofactor evidence="1">
        <name>Mg(2+)</name>
        <dbReference type="ChEBI" id="CHEBI:18420"/>
    </cofactor>
</comment>
<dbReference type="GO" id="GO:0046872">
    <property type="term" value="F:metal ion binding"/>
    <property type="evidence" value="ECO:0007669"/>
    <property type="project" value="UniProtKB-KW"/>
</dbReference>
<dbReference type="PANTHER" id="PTHR43281:SF6">
    <property type="entry name" value="HETERODIMERIC GERANYLGERANYL PYROPHOSPHATE SYNTHASE SMALL SUBUNIT, CHLOROPLASTIC-LIKE"/>
    <property type="match status" value="1"/>
</dbReference>
<dbReference type="GO" id="GO:0004659">
    <property type="term" value="F:prenyltransferase activity"/>
    <property type="evidence" value="ECO:0007669"/>
    <property type="project" value="TreeGrafter"/>
</dbReference>
<protein>
    <submittedName>
        <fullName evidence="4">Uncharacterized protein</fullName>
    </submittedName>
</protein>
<accession>A0A565CQQ5</accession>
<evidence type="ECO:0000256" key="3">
    <source>
        <dbReference type="ARBA" id="ARBA00022842"/>
    </source>
</evidence>
<dbReference type="EMBL" id="CABITT030000008">
    <property type="protein sequence ID" value="VVB16045.1"/>
    <property type="molecule type" value="Genomic_DNA"/>
</dbReference>
<dbReference type="InterPro" id="IPR008949">
    <property type="entry name" value="Isoprenoid_synthase_dom_sf"/>
</dbReference>
<evidence type="ECO:0000256" key="2">
    <source>
        <dbReference type="ARBA" id="ARBA00022723"/>
    </source>
</evidence>
<evidence type="ECO:0000256" key="1">
    <source>
        <dbReference type="ARBA" id="ARBA00001946"/>
    </source>
</evidence>
<proteinExistence type="predicted"/>
<reference evidence="4" key="1">
    <citation type="submission" date="2019-07" db="EMBL/GenBank/DDBJ databases">
        <authorList>
            <person name="Dittberner H."/>
        </authorList>
    </citation>
    <scope>NUCLEOTIDE SEQUENCE [LARGE SCALE GENOMIC DNA]</scope>
</reference>
<evidence type="ECO:0000313" key="5">
    <source>
        <dbReference type="Proteomes" id="UP000489600"/>
    </source>
</evidence>
<evidence type="ECO:0000313" key="4">
    <source>
        <dbReference type="EMBL" id="VVB16045.1"/>
    </source>
</evidence>
<keyword evidence="2" id="KW-0479">Metal-binding</keyword>
<dbReference type="AlphaFoldDB" id="A0A565CQQ5"/>
<dbReference type="SUPFAM" id="SSF48576">
    <property type="entry name" value="Terpenoid synthases"/>
    <property type="match status" value="1"/>
</dbReference>
<dbReference type="Proteomes" id="UP000489600">
    <property type="component" value="Unassembled WGS sequence"/>
</dbReference>
<name>A0A565CQQ5_9BRAS</name>
<gene>
    <name evidence="4" type="ORF">ANE_LOCUS26489</name>
</gene>
<keyword evidence="3" id="KW-0460">Magnesium</keyword>
<dbReference type="OrthoDB" id="1923994at2759"/>
<dbReference type="Gene3D" id="1.10.600.10">
    <property type="entry name" value="Farnesyl Diphosphate Synthase"/>
    <property type="match status" value="1"/>
</dbReference>
<organism evidence="4 5">
    <name type="scientific">Arabis nemorensis</name>
    <dbReference type="NCBI Taxonomy" id="586526"/>
    <lineage>
        <taxon>Eukaryota</taxon>
        <taxon>Viridiplantae</taxon>
        <taxon>Streptophyta</taxon>
        <taxon>Embryophyta</taxon>
        <taxon>Tracheophyta</taxon>
        <taxon>Spermatophyta</taxon>
        <taxon>Magnoliopsida</taxon>
        <taxon>eudicotyledons</taxon>
        <taxon>Gunneridae</taxon>
        <taxon>Pentapetalae</taxon>
        <taxon>rosids</taxon>
        <taxon>malvids</taxon>
        <taxon>Brassicales</taxon>
        <taxon>Brassicaceae</taxon>
        <taxon>Arabideae</taxon>
        <taxon>Arabis</taxon>
    </lineage>
</organism>